<reference evidence="1" key="1">
    <citation type="submission" date="2019-08" db="EMBL/GenBank/DDBJ databases">
        <authorList>
            <person name="Kucharzyk K."/>
            <person name="Murdoch R.W."/>
            <person name="Higgins S."/>
            <person name="Loffler F."/>
        </authorList>
    </citation>
    <scope>NUCLEOTIDE SEQUENCE</scope>
</reference>
<accession>A0A645E7L7</accession>
<protein>
    <recommendedName>
        <fullName evidence="2">RNA-binding S4 domain-containing protein</fullName>
    </recommendedName>
</protein>
<dbReference type="GO" id="GO:0003723">
    <property type="term" value="F:RNA binding"/>
    <property type="evidence" value="ECO:0007669"/>
    <property type="project" value="InterPro"/>
</dbReference>
<evidence type="ECO:0008006" key="2">
    <source>
        <dbReference type="Google" id="ProtNLM"/>
    </source>
</evidence>
<evidence type="ECO:0000313" key="1">
    <source>
        <dbReference type="EMBL" id="MPM96612.1"/>
    </source>
</evidence>
<proteinExistence type="predicted"/>
<sequence length="72" mass="7812">MKKGIYIKTEYIKLDSLLKLAGAVQTGGEAKMLINDGEVKVDGEVCTMRGKKIRPGNTVNVGGVDYCVTYET</sequence>
<dbReference type="InterPro" id="IPR036986">
    <property type="entry name" value="S4_RNA-bd_sf"/>
</dbReference>
<dbReference type="EMBL" id="VSSQ01042976">
    <property type="protein sequence ID" value="MPM96612.1"/>
    <property type="molecule type" value="Genomic_DNA"/>
</dbReference>
<dbReference type="PROSITE" id="PS50889">
    <property type="entry name" value="S4"/>
    <property type="match status" value="1"/>
</dbReference>
<dbReference type="SUPFAM" id="SSF55174">
    <property type="entry name" value="Alpha-L RNA-binding motif"/>
    <property type="match status" value="1"/>
</dbReference>
<organism evidence="1">
    <name type="scientific">bioreactor metagenome</name>
    <dbReference type="NCBI Taxonomy" id="1076179"/>
    <lineage>
        <taxon>unclassified sequences</taxon>
        <taxon>metagenomes</taxon>
        <taxon>ecological metagenomes</taxon>
    </lineage>
</organism>
<dbReference type="CDD" id="cd00165">
    <property type="entry name" value="S4"/>
    <property type="match status" value="1"/>
</dbReference>
<comment type="caution">
    <text evidence="1">The sequence shown here is derived from an EMBL/GenBank/DDBJ whole genome shotgun (WGS) entry which is preliminary data.</text>
</comment>
<dbReference type="AlphaFoldDB" id="A0A645E7L7"/>
<dbReference type="Pfam" id="PF13275">
    <property type="entry name" value="S4_2"/>
    <property type="match status" value="1"/>
</dbReference>
<name>A0A645E7L7_9ZZZZ</name>
<dbReference type="Gene3D" id="3.10.290.10">
    <property type="entry name" value="RNA-binding S4 domain"/>
    <property type="match status" value="1"/>
</dbReference>
<gene>
    <name evidence="1" type="ORF">SDC9_143777</name>
</gene>